<dbReference type="AlphaFoldDB" id="A0A9P5WZM9"/>
<comment type="caution">
    <text evidence="7">The sequence shown here is derived from an EMBL/GenBank/DDBJ whole genome shotgun (WGS) entry which is preliminary data.</text>
</comment>
<dbReference type="EMBL" id="MU152275">
    <property type="protein sequence ID" value="KAF9440771.1"/>
    <property type="molecule type" value="Genomic_DNA"/>
</dbReference>
<keyword evidence="8" id="KW-1185">Reference proteome</keyword>
<dbReference type="Gene3D" id="3.30.420.150">
    <property type="entry name" value="Exopolyphosphatase. Domain 2"/>
    <property type="match status" value="1"/>
</dbReference>
<dbReference type="InterPro" id="IPR000407">
    <property type="entry name" value="GDA1_CD39_NTPase"/>
</dbReference>
<dbReference type="GO" id="GO:0005524">
    <property type="term" value="F:ATP binding"/>
    <property type="evidence" value="ECO:0007669"/>
    <property type="project" value="UniProtKB-KW"/>
</dbReference>
<dbReference type="EC" id="3.6.1.42" evidence="5"/>
<dbReference type="OrthoDB" id="6372431at2759"/>
<keyword evidence="6" id="KW-0067">ATP-binding</keyword>
<dbReference type="Proteomes" id="UP000807342">
    <property type="component" value="Unassembled WGS sequence"/>
</dbReference>
<dbReference type="GO" id="GO:0000139">
    <property type="term" value="C:Golgi membrane"/>
    <property type="evidence" value="ECO:0007669"/>
    <property type="project" value="UniProtKB-SubCell"/>
</dbReference>
<comment type="function">
    <text evidence="4">After transfer of sugars to endogenous macromolecular acceptors, the enzyme converts nucleoside diphosphates to nucleoside monophosphates which in turn exit the Golgi lumen in a coupled antiporter reaction, allowing entry of additional nucleotide sugar from the cytosol.</text>
</comment>
<evidence type="ECO:0000256" key="1">
    <source>
        <dbReference type="ARBA" id="ARBA00004323"/>
    </source>
</evidence>
<evidence type="ECO:0000256" key="4">
    <source>
        <dbReference type="ARBA" id="ARBA00037742"/>
    </source>
</evidence>
<organism evidence="7 8">
    <name type="scientific">Macrolepiota fuliginosa MF-IS2</name>
    <dbReference type="NCBI Taxonomy" id="1400762"/>
    <lineage>
        <taxon>Eukaryota</taxon>
        <taxon>Fungi</taxon>
        <taxon>Dikarya</taxon>
        <taxon>Basidiomycota</taxon>
        <taxon>Agaricomycotina</taxon>
        <taxon>Agaricomycetes</taxon>
        <taxon>Agaricomycetidae</taxon>
        <taxon>Agaricales</taxon>
        <taxon>Agaricineae</taxon>
        <taxon>Agaricaceae</taxon>
        <taxon>Macrolepiota</taxon>
    </lineage>
</organism>
<keyword evidence="3" id="KW-0378">Hydrolase</keyword>
<evidence type="ECO:0000256" key="6">
    <source>
        <dbReference type="PIRSR" id="PIRSR600407-2"/>
    </source>
</evidence>
<dbReference type="GO" id="GO:0006487">
    <property type="term" value="P:protein N-linked glycosylation"/>
    <property type="evidence" value="ECO:0007669"/>
    <property type="project" value="TreeGrafter"/>
</dbReference>
<evidence type="ECO:0000313" key="8">
    <source>
        <dbReference type="Proteomes" id="UP000807342"/>
    </source>
</evidence>
<protein>
    <recommendedName>
        <fullName evidence="5">guanosine-diphosphatase</fullName>
        <ecNumber evidence="5">3.6.1.42</ecNumber>
    </recommendedName>
</protein>
<proteinExistence type="inferred from homology"/>
<dbReference type="GO" id="GO:0009134">
    <property type="term" value="P:nucleoside diphosphate catabolic process"/>
    <property type="evidence" value="ECO:0007669"/>
    <property type="project" value="TreeGrafter"/>
</dbReference>
<comment type="subcellular location">
    <subcellularLocation>
        <location evidence="1">Golgi apparatus membrane</location>
        <topology evidence="1">Single-pass type II membrane protein</topology>
    </subcellularLocation>
</comment>
<reference evidence="7" key="1">
    <citation type="submission" date="2020-11" db="EMBL/GenBank/DDBJ databases">
        <authorList>
            <consortium name="DOE Joint Genome Institute"/>
            <person name="Ahrendt S."/>
            <person name="Riley R."/>
            <person name="Andreopoulos W."/>
            <person name="Labutti K."/>
            <person name="Pangilinan J."/>
            <person name="Ruiz-Duenas F.J."/>
            <person name="Barrasa J.M."/>
            <person name="Sanchez-Garcia M."/>
            <person name="Camarero S."/>
            <person name="Miyauchi S."/>
            <person name="Serrano A."/>
            <person name="Linde D."/>
            <person name="Babiker R."/>
            <person name="Drula E."/>
            <person name="Ayuso-Fernandez I."/>
            <person name="Pacheco R."/>
            <person name="Padilla G."/>
            <person name="Ferreira P."/>
            <person name="Barriuso J."/>
            <person name="Kellner H."/>
            <person name="Castanera R."/>
            <person name="Alfaro M."/>
            <person name="Ramirez L."/>
            <person name="Pisabarro A.G."/>
            <person name="Kuo A."/>
            <person name="Tritt A."/>
            <person name="Lipzen A."/>
            <person name="He G."/>
            <person name="Yan M."/>
            <person name="Ng V."/>
            <person name="Cullen D."/>
            <person name="Martin F."/>
            <person name="Rosso M.-N."/>
            <person name="Henrissat B."/>
            <person name="Hibbett D."/>
            <person name="Martinez A.T."/>
            <person name="Grigoriev I.V."/>
        </authorList>
    </citation>
    <scope>NUCLEOTIDE SEQUENCE</scope>
    <source>
        <strain evidence="7">MF-IS2</strain>
    </source>
</reference>
<sequence>MIDAGSTGSRIHVYKFNNCGSSAEYEYESSVYAGKPKEAAKSLDVLLDEAVRVIPESLGKCIPVSVRQLRAFSNNILHALTEKGPVVINANYLLNTIRADTPRDTPTFAVLDLGGASTQIVFEPAFSSDAHARLEEGEHKYDLVFGGKKHILYQHSYLGYGLMRARKHVHRLVDFMSSIRTAPSQKETENSFVGNPCLAKSTRRLVEIEDERTGVKRNVTMDGDDIGSLEACDRIMQLYLRTQAISFNGVYQPSLLDTSPSGKVLLLSYFYDRVFPLLSASEKSKSKSPPEPAFSVSTISRTADIVCRGRTEWVKHWGSDRELMEELDGRPEWCLDLTFMHALLRLGYEFEDGREVMIGKKIGGTELGWCLGATIAMVGGELTCRD</sequence>
<dbReference type="PANTHER" id="PTHR11782:SF83">
    <property type="entry name" value="GUANOSINE-DIPHOSPHATASE"/>
    <property type="match status" value="1"/>
</dbReference>
<dbReference type="GO" id="GO:0004382">
    <property type="term" value="F:GDP phosphatase activity"/>
    <property type="evidence" value="ECO:0007669"/>
    <property type="project" value="UniProtKB-EC"/>
</dbReference>
<dbReference type="PANTHER" id="PTHR11782">
    <property type="entry name" value="ADENOSINE/GUANOSINE DIPHOSPHATASE"/>
    <property type="match status" value="1"/>
</dbReference>
<dbReference type="Gene3D" id="3.30.420.40">
    <property type="match status" value="1"/>
</dbReference>
<name>A0A9P5WZM9_9AGAR</name>
<evidence type="ECO:0000256" key="3">
    <source>
        <dbReference type="ARBA" id="ARBA00022801"/>
    </source>
</evidence>
<comment type="similarity">
    <text evidence="2">Belongs to the GDA1/CD39 NTPase family.</text>
</comment>
<evidence type="ECO:0000256" key="5">
    <source>
        <dbReference type="ARBA" id="ARBA00038903"/>
    </source>
</evidence>
<feature type="binding site" evidence="6">
    <location>
        <begin position="115"/>
        <end position="119"/>
    </location>
    <ligand>
        <name>ATP</name>
        <dbReference type="ChEBI" id="CHEBI:30616"/>
    </ligand>
</feature>
<dbReference type="Pfam" id="PF01150">
    <property type="entry name" value="GDA1_CD39"/>
    <property type="match status" value="2"/>
</dbReference>
<evidence type="ECO:0000256" key="2">
    <source>
        <dbReference type="ARBA" id="ARBA00009283"/>
    </source>
</evidence>
<accession>A0A9P5WZM9</accession>
<gene>
    <name evidence="7" type="ORF">P691DRAFT_792902</name>
</gene>
<evidence type="ECO:0000313" key="7">
    <source>
        <dbReference type="EMBL" id="KAF9440771.1"/>
    </source>
</evidence>
<dbReference type="GO" id="GO:0017111">
    <property type="term" value="F:ribonucleoside triphosphate phosphatase activity"/>
    <property type="evidence" value="ECO:0007669"/>
    <property type="project" value="TreeGrafter"/>
</dbReference>
<dbReference type="GO" id="GO:0045134">
    <property type="term" value="F:UDP phosphatase activity"/>
    <property type="evidence" value="ECO:0007669"/>
    <property type="project" value="TreeGrafter"/>
</dbReference>
<keyword evidence="6" id="KW-0547">Nucleotide-binding</keyword>